<protein>
    <submittedName>
        <fullName evidence="1">Uncharacterized protein</fullName>
    </submittedName>
</protein>
<sequence length="212" mass="23284">MLAVETLFPKTLCQMMTFVHSGDTAATQDELRRQQNPEDDKPASYNRAGSHRCFCHNDPQRKQTNIHSLIPVPIRFETAAIGHLTPASHLLLKTISADELRQVSQCQTPIQVPLKFGAPPPLLSKMMGVLCVVGWHCSYVMVLLLRSCYSGQPPPPPKTMRNIVFNGAVSVFASIKLSHGVLHTTGSKPSFNENLDILATADADCLSVPIEK</sequence>
<name>A0ABU6QDW2_9FABA</name>
<comment type="caution">
    <text evidence="1">The sequence shown here is derived from an EMBL/GenBank/DDBJ whole genome shotgun (WGS) entry which is preliminary data.</text>
</comment>
<proteinExistence type="predicted"/>
<keyword evidence="2" id="KW-1185">Reference proteome</keyword>
<dbReference type="EMBL" id="JASCZI010000173">
    <property type="protein sequence ID" value="MED6109676.1"/>
    <property type="molecule type" value="Genomic_DNA"/>
</dbReference>
<organism evidence="1 2">
    <name type="scientific">Stylosanthes scabra</name>
    <dbReference type="NCBI Taxonomy" id="79078"/>
    <lineage>
        <taxon>Eukaryota</taxon>
        <taxon>Viridiplantae</taxon>
        <taxon>Streptophyta</taxon>
        <taxon>Embryophyta</taxon>
        <taxon>Tracheophyta</taxon>
        <taxon>Spermatophyta</taxon>
        <taxon>Magnoliopsida</taxon>
        <taxon>eudicotyledons</taxon>
        <taxon>Gunneridae</taxon>
        <taxon>Pentapetalae</taxon>
        <taxon>rosids</taxon>
        <taxon>fabids</taxon>
        <taxon>Fabales</taxon>
        <taxon>Fabaceae</taxon>
        <taxon>Papilionoideae</taxon>
        <taxon>50 kb inversion clade</taxon>
        <taxon>dalbergioids sensu lato</taxon>
        <taxon>Dalbergieae</taxon>
        <taxon>Pterocarpus clade</taxon>
        <taxon>Stylosanthes</taxon>
    </lineage>
</organism>
<evidence type="ECO:0000313" key="1">
    <source>
        <dbReference type="EMBL" id="MED6109676.1"/>
    </source>
</evidence>
<evidence type="ECO:0000313" key="2">
    <source>
        <dbReference type="Proteomes" id="UP001341840"/>
    </source>
</evidence>
<dbReference type="Proteomes" id="UP001341840">
    <property type="component" value="Unassembled WGS sequence"/>
</dbReference>
<gene>
    <name evidence="1" type="ORF">PIB30_035850</name>
</gene>
<reference evidence="1 2" key="1">
    <citation type="journal article" date="2023" name="Plants (Basel)">
        <title>Bridging the Gap: Combining Genomics and Transcriptomics Approaches to Understand Stylosanthes scabra, an Orphan Legume from the Brazilian Caatinga.</title>
        <authorList>
            <person name="Ferreira-Neto J.R.C."/>
            <person name="da Silva M.D."/>
            <person name="Binneck E."/>
            <person name="de Melo N.F."/>
            <person name="da Silva R.H."/>
            <person name="de Melo A.L.T.M."/>
            <person name="Pandolfi V."/>
            <person name="Bustamante F.O."/>
            <person name="Brasileiro-Vidal A.C."/>
            <person name="Benko-Iseppon A.M."/>
        </authorList>
    </citation>
    <scope>NUCLEOTIDE SEQUENCE [LARGE SCALE GENOMIC DNA]</scope>
    <source>
        <tissue evidence="1">Leaves</tissue>
    </source>
</reference>
<accession>A0ABU6QDW2</accession>